<dbReference type="Proteomes" id="UP000277999">
    <property type="component" value="Unassembled WGS sequence"/>
</dbReference>
<dbReference type="NCBIfam" id="TIGR02887">
    <property type="entry name" value="spore_ger_x_C"/>
    <property type="match status" value="1"/>
</dbReference>
<comment type="caution">
    <text evidence="10">The sequence shown here is derived from an EMBL/GenBank/DDBJ whole genome shotgun (WGS) entry which is preliminary data.</text>
</comment>
<dbReference type="Pfam" id="PF05504">
    <property type="entry name" value="Spore_GerAC"/>
    <property type="match status" value="1"/>
</dbReference>
<reference evidence="10 11" key="1">
    <citation type="submission" date="2018-10" db="EMBL/GenBank/DDBJ databases">
        <title>Genome-centric metagenomics revealed C2 chemical producing, CO utilizing Clostridium with novel acetogenic gene cluster.</title>
        <authorList>
            <person name="Kang H."/>
            <person name="Park B."/>
            <person name="Choi I.G."/>
            <person name="Chang I.S."/>
        </authorList>
    </citation>
    <scope>NUCLEOTIDE SEQUENCE [LARGE SCALE GENOMIC DNA]</scope>
    <source>
        <strain evidence="10 11">H21-9</strain>
    </source>
</reference>
<feature type="domain" description="Spore germination GerAC-like C-terminal" evidence="8">
    <location>
        <begin position="229"/>
        <end position="412"/>
    </location>
</feature>
<dbReference type="InterPro" id="IPR057336">
    <property type="entry name" value="GerAC_N"/>
</dbReference>
<dbReference type="Pfam" id="PF25198">
    <property type="entry name" value="Spore_GerAC_N"/>
    <property type="match status" value="1"/>
</dbReference>
<proteinExistence type="inferred from homology"/>
<protein>
    <submittedName>
        <fullName evidence="10">Ger(X)C family spore germination protein</fullName>
    </submittedName>
</protein>
<evidence type="ECO:0000256" key="5">
    <source>
        <dbReference type="ARBA" id="ARBA00023136"/>
    </source>
</evidence>
<dbReference type="Gene3D" id="3.30.300.210">
    <property type="entry name" value="Nutrient germinant receptor protein C, domain 3"/>
    <property type="match status" value="1"/>
</dbReference>
<feature type="domain" description="Spore germination protein N-terminal" evidence="9">
    <location>
        <begin position="22"/>
        <end position="196"/>
    </location>
</feature>
<dbReference type="GO" id="GO:0016020">
    <property type="term" value="C:membrane"/>
    <property type="evidence" value="ECO:0007669"/>
    <property type="project" value="UniProtKB-SubCell"/>
</dbReference>
<dbReference type="InterPro" id="IPR046953">
    <property type="entry name" value="Spore_GerAC-like_C"/>
</dbReference>
<organism evidence="10 11">
    <name type="scientific">Clostridium autoethanogenum</name>
    <dbReference type="NCBI Taxonomy" id="84023"/>
    <lineage>
        <taxon>Bacteria</taxon>
        <taxon>Bacillati</taxon>
        <taxon>Bacillota</taxon>
        <taxon>Clostridia</taxon>
        <taxon>Eubacteriales</taxon>
        <taxon>Clostridiaceae</taxon>
        <taxon>Clostridium</taxon>
    </lineage>
</organism>
<dbReference type="RefSeq" id="WP_122057749.1">
    <property type="nucleotide sequence ID" value="NZ_RFAQ01000002.1"/>
</dbReference>
<accession>A0A3M0TB15</accession>
<dbReference type="EMBL" id="RFAQ01000002">
    <property type="protein sequence ID" value="RMD04398.1"/>
    <property type="molecule type" value="Genomic_DNA"/>
</dbReference>
<name>A0A3M0TB15_9CLOT</name>
<dbReference type="AlphaFoldDB" id="A0A3M0TB15"/>
<evidence type="ECO:0000259" key="9">
    <source>
        <dbReference type="Pfam" id="PF25198"/>
    </source>
</evidence>
<evidence type="ECO:0000256" key="2">
    <source>
        <dbReference type="ARBA" id="ARBA00007886"/>
    </source>
</evidence>
<evidence type="ECO:0000256" key="3">
    <source>
        <dbReference type="ARBA" id="ARBA00022544"/>
    </source>
</evidence>
<evidence type="ECO:0000256" key="6">
    <source>
        <dbReference type="ARBA" id="ARBA00023139"/>
    </source>
</evidence>
<evidence type="ECO:0000256" key="4">
    <source>
        <dbReference type="ARBA" id="ARBA00022729"/>
    </source>
</evidence>
<evidence type="ECO:0000256" key="7">
    <source>
        <dbReference type="ARBA" id="ARBA00023288"/>
    </source>
</evidence>
<evidence type="ECO:0000313" key="11">
    <source>
        <dbReference type="Proteomes" id="UP000277999"/>
    </source>
</evidence>
<gene>
    <name evidence="10" type="ORF">D9O40_01675</name>
</gene>
<evidence type="ECO:0000313" key="10">
    <source>
        <dbReference type="EMBL" id="RMD04398.1"/>
    </source>
</evidence>
<evidence type="ECO:0000256" key="1">
    <source>
        <dbReference type="ARBA" id="ARBA00004635"/>
    </source>
</evidence>
<dbReference type="PANTHER" id="PTHR35789">
    <property type="entry name" value="SPORE GERMINATION PROTEIN B3"/>
    <property type="match status" value="1"/>
</dbReference>
<keyword evidence="3" id="KW-0309">Germination</keyword>
<comment type="subcellular location">
    <subcellularLocation>
        <location evidence="1">Membrane</location>
        <topology evidence="1">Lipid-anchor</topology>
    </subcellularLocation>
</comment>
<keyword evidence="6" id="KW-0564">Palmitate</keyword>
<dbReference type="InterPro" id="IPR008844">
    <property type="entry name" value="Spore_GerAC-like"/>
</dbReference>
<dbReference type="GO" id="GO:0009847">
    <property type="term" value="P:spore germination"/>
    <property type="evidence" value="ECO:0007669"/>
    <property type="project" value="InterPro"/>
</dbReference>
<sequence>MKKTMLIISLVIFMFSFVGCWDYVEYEQMTQIYALGVDLDAKSNEVTITLQYIPTAKSMGEKTNTTNSTGTVYSASGITIIDALTKLQQASPNKLFLGYLQVIVISEDAAKYLMKDLIVFFDSISNIRNSVNIIIVPRSAQGTIATRDPNSETSSGKKMHMLLSSSQNNGTTYSVTLHDYLQMMDREGVEPVAPRMLTTVLSSDSGEALGGTRNGIRFSVEKNGNILASGMAAFKKDKFVGWLNDKESMGLNWILGNKITSYKTSNIDKPSINKDEKDLPLHANLKKMLYYYITKSGSKIRVKIENNQPAIYLEVKVEAALRKYYSDEGSEYISPDIVNSIQEKLSRSINSDIMAALEKGKGELNSDIFGFGFSLYRQHPKEWNKHYKGVWDDIFHDVPVRVNVKTKITNTGTNIKKLQIK</sequence>
<comment type="similarity">
    <text evidence="2">Belongs to the GerABKC lipoprotein family.</text>
</comment>
<keyword evidence="7" id="KW-0449">Lipoprotein</keyword>
<evidence type="ECO:0000259" key="8">
    <source>
        <dbReference type="Pfam" id="PF05504"/>
    </source>
</evidence>
<keyword evidence="5" id="KW-0472">Membrane</keyword>
<dbReference type="InterPro" id="IPR038501">
    <property type="entry name" value="Spore_GerAC_C_sf"/>
</dbReference>
<keyword evidence="4" id="KW-0732">Signal</keyword>
<dbReference type="PANTHER" id="PTHR35789:SF1">
    <property type="entry name" value="SPORE GERMINATION PROTEIN B3"/>
    <property type="match status" value="1"/>
</dbReference>
<dbReference type="PROSITE" id="PS51257">
    <property type="entry name" value="PROKAR_LIPOPROTEIN"/>
    <property type="match status" value="1"/>
</dbReference>